<name>A0ABN7NZM5_TIMPD</name>
<feature type="transmembrane region" description="Helical" evidence="2">
    <location>
        <begin position="424"/>
        <end position="443"/>
    </location>
</feature>
<keyword evidence="1" id="KW-0677">Repeat</keyword>
<dbReference type="EMBL" id="CAJPIN010014818">
    <property type="protein sequence ID" value="CAG2061168.1"/>
    <property type="molecule type" value="Genomic_DNA"/>
</dbReference>
<dbReference type="Pfam" id="PF00041">
    <property type="entry name" value="fn3"/>
    <property type="match status" value="2"/>
</dbReference>
<evidence type="ECO:0000259" key="3">
    <source>
        <dbReference type="PROSITE" id="PS50853"/>
    </source>
</evidence>
<accession>A0ABN7NZM5</accession>
<gene>
    <name evidence="4" type="ORF">TPAB3V08_LOCUS8123</name>
</gene>
<dbReference type="Proteomes" id="UP001153148">
    <property type="component" value="Unassembled WGS sequence"/>
</dbReference>
<dbReference type="InterPro" id="IPR003961">
    <property type="entry name" value="FN3_dom"/>
</dbReference>
<dbReference type="InterPro" id="IPR050991">
    <property type="entry name" value="ECM_Regulatory_Proteins"/>
</dbReference>
<comment type="caution">
    <text evidence="4">The sequence shown here is derived from an EMBL/GenBank/DDBJ whole genome shotgun (WGS) entry which is preliminary data.</text>
</comment>
<keyword evidence="2" id="KW-0812">Transmembrane</keyword>
<protein>
    <recommendedName>
        <fullName evidence="3">Fibronectin type-III domain-containing protein</fullName>
    </recommendedName>
</protein>
<evidence type="ECO:0000313" key="5">
    <source>
        <dbReference type="Proteomes" id="UP001153148"/>
    </source>
</evidence>
<keyword evidence="5" id="KW-1185">Reference proteome</keyword>
<proteinExistence type="predicted"/>
<feature type="domain" description="Fibronectin type-III" evidence="3">
    <location>
        <begin position="332"/>
        <end position="426"/>
    </location>
</feature>
<dbReference type="CDD" id="cd00063">
    <property type="entry name" value="FN3"/>
    <property type="match status" value="2"/>
</dbReference>
<evidence type="ECO:0000256" key="2">
    <source>
        <dbReference type="SAM" id="Phobius"/>
    </source>
</evidence>
<feature type="non-terminal residue" evidence="4">
    <location>
        <position position="1"/>
    </location>
</feature>
<dbReference type="Gene3D" id="2.60.40.10">
    <property type="entry name" value="Immunoglobulins"/>
    <property type="match status" value="2"/>
</dbReference>
<feature type="domain" description="Fibronectin type-III" evidence="3">
    <location>
        <begin position="93"/>
        <end position="188"/>
    </location>
</feature>
<dbReference type="InterPro" id="IPR036116">
    <property type="entry name" value="FN3_sf"/>
</dbReference>
<reference evidence="4" key="1">
    <citation type="submission" date="2021-03" db="EMBL/GenBank/DDBJ databases">
        <authorList>
            <person name="Tran Van P."/>
        </authorList>
    </citation>
    <scope>NUCLEOTIDE SEQUENCE</scope>
</reference>
<dbReference type="SMART" id="SM00060">
    <property type="entry name" value="FN3"/>
    <property type="match status" value="3"/>
</dbReference>
<organism evidence="4 5">
    <name type="scientific">Timema podura</name>
    <name type="common">Walking stick</name>
    <dbReference type="NCBI Taxonomy" id="61482"/>
    <lineage>
        <taxon>Eukaryota</taxon>
        <taxon>Metazoa</taxon>
        <taxon>Ecdysozoa</taxon>
        <taxon>Arthropoda</taxon>
        <taxon>Hexapoda</taxon>
        <taxon>Insecta</taxon>
        <taxon>Pterygota</taxon>
        <taxon>Neoptera</taxon>
        <taxon>Polyneoptera</taxon>
        <taxon>Phasmatodea</taxon>
        <taxon>Timematodea</taxon>
        <taxon>Timematoidea</taxon>
        <taxon>Timematidae</taxon>
        <taxon>Timema</taxon>
    </lineage>
</organism>
<dbReference type="PANTHER" id="PTHR46708:SF2">
    <property type="entry name" value="FIBRONECTIN TYPE-III DOMAIN-CONTAINING PROTEIN"/>
    <property type="match status" value="1"/>
</dbReference>
<keyword evidence="2" id="KW-1133">Transmembrane helix</keyword>
<dbReference type="PROSITE" id="PS50853">
    <property type="entry name" value="FN3"/>
    <property type="match status" value="3"/>
</dbReference>
<feature type="domain" description="Fibronectin type-III" evidence="3">
    <location>
        <begin position="237"/>
        <end position="329"/>
    </location>
</feature>
<evidence type="ECO:0000256" key="1">
    <source>
        <dbReference type="ARBA" id="ARBA00022737"/>
    </source>
</evidence>
<evidence type="ECO:0000313" key="4">
    <source>
        <dbReference type="EMBL" id="CAG2061168.1"/>
    </source>
</evidence>
<sequence>EPGPVTSVTVLSYLPNFISIQYEPPEDCIAPFRVCTTNLVTTAQTCSTTSDNIYNATGLFSCTTYNIGIARLGSYIDSPVMAFNMTTPAIADPVTNLQVTPFNQTQHRAHWTPPSTTNCILNYLICDINLLTGDQICVEDYTTSIESSEYIFSDLHSCTDYNFTVASMIGVHESEEVNESRSQRVEEVHIHEVDEARSHRVEEARSREVKEARMRRAKEARMRRAKEARSHEIEEFSLNNLRVSSASSTSLVVQWETHESLTRCSDYSLSVCSTNIATGTQQCGVSLSGNQWQPTGLDPCSLHAVTPTITAEGQTSSLSYLIAVTASSDNTMIASAQVVNVNSSEISISWVPVYPGSPCALGYQVCWGAIGVTNPTCRTDVSRDVTEFTVTGLQSGTSYNLQVMAMFEGNQLSLPLSLVGTTAGAAKVIAGYVMMSAILLGFIR</sequence>
<dbReference type="InterPro" id="IPR013783">
    <property type="entry name" value="Ig-like_fold"/>
</dbReference>
<dbReference type="PANTHER" id="PTHR46708">
    <property type="entry name" value="TENASCIN"/>
    <property type="match status" value="1"/>
</dbReference>
<dbReference type="SUPFAM" id="SSF49265">
    <property type="entry name" value="Fibronectin type III"/>
    <property type="match status" value="2"/>
</dbReference>
<keyword evidence="2" id="KW-0472">Membrane</keyword>